<feature type="transmembrane region" description="Helical" evidence="1">
    <location>
        <begin position="76"/>
        <end position="97"/>
    </location>
</feature>
<dbReference type="Pfam" id="PF10027">
    <property type="entry name" value="DUF2269"/>
    <property type="match status" value="1"/>
</dbReference>
<dbReference type="InterPro" id="IPR018729">
    <property type="entry name" value="DUF2269_transmembrane"/>
</dbReference>
<evidence type="ECO:0000313" key="2">
    <source>
        <dbReference type="EMBL" id="MRG85692.1"/>
    </source>
</evidence>
<dbReference type="EMBL" id="WJNH01000002">
    <property type="protein sequence ID" value="MRG85692.1"/>
    <property type="molecule type" value="Genomic_DNA"/>
</dbReference>
<dbReference type="Proteomes" id="UP000480185">
    <property type="component" value="Unassembled WGS sequence"/>
</dbReference>
<feature type="transmembrane region" description="Helical" evidence="1">
    <location>
        <begin position="50"/>
        <end position="70"/>
    </location>
</feature>
<evidence type="ECO:0000256" key="1">
    <source>
        <dbReference type="SAM" id="Phobius"/>
    </source>
</evidence>
<comment type="caution">
    <text evidence="2">The sequence shown here is derived from an EMBL/GenBank/DDBJ whole genome shotgun (WGS) entry which is preliminary data.</text>
</comment>
<keyword evidence="3" id="KW-1185">Reference proteome</keyword>
<accession>A0A6G1X416</accession>
<keyword evidence="1" id="KW-0472">Membrane</keyword>
<feature type="transmembrane region" description="Helical" evidence="1">
    <location>
        <begin position="6"/>
        <end position="29"/>
    </location>
</feature>
<reference evidence="2 3" key="1">
    <citation type="submission" date="2019-11" db="EMBL/GenBank/DDBJ databases">
        <authorList>
            <person name="Li J."/>
        </authorList>
    </citation>
    <scope>NUCLEOTIDE SEQUENCE [LARGE SCALE GENOMIC DNA]</scope>
    <source>
        <strain evidence="2 3">J4</strain>
    </source>
</reference>
<proteinExistence type="predicted"/>
<keyword evidence="1" id="KW-1133">Transmembrane helix</keyword>
<protein>
    <submittedName>
        <fullName evidence="2">DUF2269 family protein</fullName>
    </submittedName>
</protein>
<dbReference type="OrthoDB" id="1493393at2"/>
<gene>
    <name evidence="2" type="ORF">GH754_05005</name>
</gene>
<evidence type="ECO:0000313" key="3">
    <source>
        <dbReference type="Proteomes" id="UP000480185"/>
    </source>
</evidence>
<sequence length="150" mass="17008">MSFYMLLVTVHIFSAILGMGPGFVMISVVSKAKTMSELRTAYAIRNRLHSYVMVGGTLLLITGLWMGFLNPSLFKTGWYVVSLTLFLIALAFGPLLLSPKSKPIKKLLQSYDGDEIPDEYYQLEKKLFLYEKLENTIFLIIIGLMIIKPF</sequence>
<name>A0A6G1X416_9BACI</name>
<dbReference type="AlphaFoldDB" id="A0A6G1X416"/>
<dbReference type="RefSeq" id="WP_153727608.1">
    <property type="nucleotide sequence ID" value="NZ_WJNH01000002.1"/>
</dbReference>
<organism evidence="2 3">
    <name type="scientific">Salinibacillus xinjiangensis</name>
    <dbReference type="NCBI Taxonomy" id="1229268"/>
    <lineage>
        <taxon>Bacteria</taxon>
        <taxon>Bacillati</taxon>
        <taxon>Bacillota</taxon>
        <taxon>Bacilli</taxon>
        <taxon>Bacillales</taxon>
        <taxon>Bacillaceae</taxon>
        <taxon>Salinibacillus</taxon>
    </lineage>
</organism>
<keyword evidence="1" id="KW-0812">Transmembrane</keyword>